<keyword evidence="2" id="KW-1133">Transmembrane helix</keyword>
<feature type="transmembrane region" description="Helical" evidence="2">
    <location>
        <begin position="139"/>
        <end position="161"/>
    </location>
</feature>
<proteinExistence type="predicted"/>
<organism evidence="3 4">
    <name type="scientific">Candidatus Nitrospira inopinata</name>
    <dbReference type="NCBI Taxonomy" id="1715989"/>
    <lineage>
        <taxon>Bacteria</taxon>
        <taxon>Pseudomonadati</taxon>
        <taxon>Nitrospirota</taxon>
        <taxon>Nitrospiria</taxon>
        <taxon>Nitrospirales</taxon>
        <taxon>Nitrospiraceae</taxon>
        <taxon>Nitrospira</taxon>
    </lineage>
</organism>
<dbReference type="KEGG" id="nio:NITINOP_0734"/>
<reference evidence="4" key="1">
    <citation type="submission" date="2015-09" db="EMBL/GenBank/DDBJ databases">
        <authorList>
            <person name="Daims H."/>
        </authorList>
    </citation>
    <scope>NUCLEOTIDE SEQUENCE [LARGE SCALE GENOMIC DNA]</scope>
</reference>
<feature type="compositionally biased region" description="Basic residues" evidence="1">
    <location>
        <begin position="23"/>
        <end position="37"/>
    </location>
</feature>
<keyword evidence="2" id="KW-0812">Transmembrane</keyword>
<dbReference type="Proteomes" id="UP000066284">
    <property type="component" value="Chromosome 1"/>
</dbReference>
<sequence>MAAPGGVSRYQPAVYPVLTSHGRAGRRRSSPTSRGRHATSPSVEHRRLDHRGTDILVSEEFLDRPDIVAIFKEMSPERMAEHVAARRLGEPGFLDRLLHRLLRDGLLEVVLPCRLRRKLRSMKSVEVFPTRSVGLTTKLSAPAVVVVCFSGMVSLLSLFPLSTARQSKV</sequence>
<evidence type="ECO:0000256" key="2">
    <source>
        <dbReference type="SAM" id="Phobius"/>
    </source>
</evidence>
<protein>
    <submittedName>
        <fullName evidence="3">Uncharacterized protein</fullName>
    </submittedName>
</protein>
<dbReference type="AlphaFoldDB" id="A0A0S4KQS8"/>
<dbReference type="EMBL" id="LN885086">
    <property type="protein sequence ID" value="CUQ65709.1"/>
    <property type="molecule type" value="Genomic_DNA"/>
</dbReference>
<name>A0A0S4KQS8_9BACT</name>
<feature type="region of interest" description="Disordered" evidence="1">
    <location>
        <begin position="19"/>
        <end position="48"/>
    </location>
</feature>
<keyword evidence="4" id="KW-1185">Reference proteome</keyword>
<evidence type="ECO:0000313" key="3">
    <source>
        <dbReference type="EMBL" id="CUQ65709.1"/>
    </source>
</evidence>
<accession>A0A0S4KQS8</accession>
<evidence type="ECO:0000256" key="1">
    <source>
        <dbReference type="SAM" id="MobiDB-lite"/>
    </source>
</evidence>
<gene>
    <name evidence="3" type="ORF">NITINOP_0734</name>
</gene>
<keyword evidence="2" id="KW-0472">Membrane</keyword>
<evidence type="ECO:0000313" key="4">
    <source>
        <dbReference type="Proteomes" id="UP000066284"/>
    </source>
</evidence>